<dbReference type="PANTHER" id="PTHR43004:SF19">
    <property type="entry name" value="BINDING MONOOXYGENASE, PUTATIVE (JCVI)-RELATED"/>
    <property type="match status" value="1"/>
</dbReference>
<dbReference type="InterPro" id="IPR036249">
    <property type="entry name" value="Thioredoxin-like_sf"/>
</dbReference>
<dbReference type="Gene3D" id="3.40.30.120">
    <property type="match status" value="1"/>
</dbReference>
<keyword evidence="5" id="KW-0560">Oxidoreductase</keyword>
<dbReference type="InterPro" id="IPR050641">
    <property type="entry name" value="RIFMO-like"/>
</dbReference>
<organism evidence="7 8">
    <name type="scientific">Oculimacula yallundae</name>
    <dbReference type="NCBI Taxonomy" id="86028"/>
    <lineage>
        <taxon>Eukaryota</taxon>
        <taxon>Fungi</taxon>
        <taxon>Dikarya</taxon>
        <taxon>Ascomycota</taxon>
        <taxon>Pezizomycotina</taxon>
        <taxon>Leotiomycetes</taxon>
        <taxon>Helotiales</taxon>
        <taxon>Ploettnerulaceae</taxon>
        <taxon>Oculimacula</taxon>
    </lineage>
</organism>
<keyword evidence="8" id="KW-1185">Reference proteome</keyword>
<sequence>MTSNPPSTTDVLIIGGGPTGLALALELSFQKIPHRIIDHSPSRSPYSRALALHARSLELLDRHPNILSKLIVRGTFNLAIQLFSNKSPVFRINLQDTPFEDMMFPGPLFVSQAVTEEVMEECLREYGGEVEWGVSAVDVGQDEEGVDIRLRHGDGTEENVRAKFAVGCDGAHSIVRKAANLSFEGGIYPQDFILADVQLKWEHASNLHIFIGHYGLLAIMPLKEGIFRLVCSCPFVEATDAEPTIEDFRDSIRQHVPGEVEISDPTWMTSFRLHHRIASNYRCKRLFVAGDAAHIHSPAGGRGHSPDAILDCYHLERHKVGLAILRGTDRIFEIMATRNPVLLFLRKWLIPWVVPWVMGNRERRKHRMRFVSQLGIRYRESPIVGNSTSWSGKLKGGNRAADGKLLGSGGQEMTLMGFLKGPGYHLFLFSGVGEYAIGVQELGEAEKALVGDSERVAAHMILGGDEKSEEGYIDQDGNLHRSYGFERSGFVLVRPDGHIAFIGYAEEVDGPLKLA</sequence>
<dbReference type="InterPro" id="IPR002938">
    <property type="entry name" value="FAD-bd"/>
</dbReference>
<protein>
    <recommendedName>
        <fullName evidence="6">FAD-binding domain-containing protein</fullName>
    </recommendedName>
</protein>
<dbReference type="PANTHER" id="PTHR43004">
    <property type="entry name" value="TRK SYSTEM POTASSIUM UPTAKE PROTEIN"/>
    <property type="match status" value="1"/>
</dbReference>
<dbReference type="Proteomes" id="UP001595075">
    <property type="component" value="Unassembled WGS sequence"/>
</dbReference>
<comment type="cofactor">
    <cofactor evidence="1">
        <name>FAD</name>
        <dbReference type="ChEBI" id="CHEBI:57692"/>
    </cofactor>
</comment>
<dbReference type="SUPFAM" id="SSF51905">
    <property type="entry name" value="FAD/NAD(P)-binding domain"/>
    <property type="match status" value="1"/>
</dbReference>
<dbReference type="InterPro" id="IPR036188">
    <property type="entry name" value="FAD/NAD-bd_sf"/>
</dbReference>
<gene>
    <name evidence="7" type="ORF">VTL71DRAFT_5807</name>
</gene>
<dbReference type="EMBL" id="JAZHXI010000016">
    <property type="protein sequence ID" value="KAL2062735.1"/>
    <property type="molecule type" value="Genomic_DNA"/>
</dbReference>
<keyword evidence="3" id="KW-0285">Flavoprotein</keyword>
<dbReference type="SUPFAM" id="SSF52833">
    <property type="entry name" value="Thioredoxin-like"/>
    <property type="match status" value="1"/>
</dbReference>
<name>A0ABR4BYN8_9HELO</name>
<dbReference type="PRINTS" id="PR00420">
    <property type="entry name" value="RNGMNOXGNASE"/>
</dbReference>
<evidence type="ECO:0000256" key="4">
    <source>
        <dbReference type="ARBA" id="ARBA00022827"/>
    </source>
</evidence>
<evidence type="ECO:0000259" key="6">
    <source>
        <dbReference type="Pfam" id="PF01494"/>
    </source>
</evidence>
<comment type="similarity">
    <text evidence="2">Belongs to the PheA/TfdB FAD monooxygenase family.</text>
</comment>
<accession>A0ABR4BYN8</accession>
<keyword evidence="4" id="KW-0274">FAD</keyword>
<evidence type="ECO:0000256" key="3">
    <source>
        <dbReference type="ARBA" id="ARBA00022630"/>
    </source>
</evidence>
<dbReference type="Gene3D" id="3.30.70.2450">
    <property type="match status" value="1"/>
</dbReference>
<dbReference type="Gene3D" id="3.50.50.60">
    <property type="entry name" value="FAD/NAD(P)-binding domain"/>
    <property type="match status" value="1"/>
</dbReference>
<evidence type="ECO:0000256" key="2">
    <source>
        <dbReference type="ARBA" id="ARBA00007801"/>
    </source>
</evidence>
<comment type="caution">
    <text evidence="7">The sequence shown here is derived from an EMBL/GenBank/DDBJ whole genome shotgun (WGS) entry which is preliminary data.</text>
</comment>
<evidence type="ECO:0000256" key="1">
    <source>
        <dbReference type="ARBA" id="ARBA00001974"/>
    </source>
</evidence>
<proteinExistence type="inferred from homology"/>
<evidence type="ECO:0000313" key="8">
    <source>
        <dbReference type="Proteomes" id="UP001595075"/>
    </source>
</evidence>
<feature type="domain" description="FAD-binding" evidence="6">
    <location>
        <begin position="9"/>
        <end position="304"/>
    </location>
</feature>
<reference evidence="7 8" key="1">
    <citation type="journal article" date="2024" name="Commun. Biol.">
        <title>Comparative genomic analysis of thermophilic fungi reveals convergent evolutionary adaptations and gene losses.</title>
        <authorList>
            <person name="Steindorff A.S."/>
            <person name="Aguilar-Pontes M.V."/>
            <person name="Robinson A.J."/>
            <person name="Andreopoulos B."/>
            <person name="LaButti K."/>
            <person name="Kuo A."/>
            <person name="Mondo S."/>
            <person name="Riley R."/>
            <person name="Otillar R."/>
            <person name="Haridas S."/>
            <person name="Lipzen A."/>
            <person name="Grimwood J."/>
            <person name="Schmutz J."/>
            <person name="Clum A."/>
            <person name="Reid I.D."/>
            <person name="Moisan M.C."/>
            <person name="Butler G."/>
            <person name="Nguyen T.T.M."/>
            <person name="Dewar K."/>
            <person name="Conant G."/>
            <person name="Drula E."/>
            <person name="Henrissat B."/>
            <person name="Hansel C."/>
            <person name="Singer S."/>
            <person name="Hutchinson M.I."/>
            <person name="de Vries R.P."/>
            <person name="Natvig D.O."/>
            <person name="Powell A.J."/>
            <person name="Tsang A."/>
            <person name="Grigoriev I.V."/>
        </authorList>
    </citation>
    <scope>NUCLEOTIDE SEQUENCE [LARGE SCALE GENOMIC DNA]</scope>
    <source>
        <strain evidence="7 8">CBS 494.80</strain>
    </source>
</reference>
<evidence type="ECO:0000313" key="7">
    <source>
        <dbReference type="EMBL" id="KAL2062735.1"/>
    </source>
</evidence>
<evidence type="ECO:0000256" key="5">
    <source>
        <dbReference type="ARBA" id="ARBA00023002"/>
    </source>
</evidence>
<dbReference type="Pfam" id="PF01494">
    <property type="entry name" value="FAD_binding_3"/>
    <property type="match status" value="1"/>
</dbReference>